<reference evidence="13" key="1">
    <citation type="submission" date="2021-03" db="EMBL/GenBank/DDBJ databases">
        <authorList>
            <person name="Tagirdzhanova G."/>
        </authorList>
    </citation>
    <scope>NUCLEOTIDE SEQUENCE</scope>
</reference>
<evidence type="ECO:0000256" key="4">
    <source>
        <dbReference type="ARBA" id="ARBA00005985"/>
    </source>
</evidence>
<sequence length="726" mass="80999">MLPQGIVPYAELMRLDRPAGFFAFYWHFLIGLAYSGAISTFKPKPTDFIYAALYYAVWTVLLRGCVCTVNDIFDQEYDRQVERTRNRPLARRAVSTSAAAAFAFFQFVAATMSMAPMSQFTQKMGMSMIIMLSIYPLIKRISHYPQVFLGFGLALPVAFGPSMWQLDWHNWNKSSVDETTYNSGTICLYLSCVLWTTTFDTIYAHQDIKDDRKAGVGSLAVRLGDSTKPALSALSVLQLGLAIACSVLNNFSWVYNLVACGGLGLALFFMLYTVNLNSPQSCAWWFGPGSRNITSAVSLDTSHLSGSAVYNHYDYSLEGGTIATPSAIMSSINELAALRHLEAQMTESFQRLYSAYDTLPSNTTADLAHAQQELVKVAQRVVEAVQGPVIHALHLAFLPMEFMAVGICVDLELPRIICSRSEWTLEELACETGANASILNRLLRLASRRGYFEESGVSKWKATPVTHALALPAISSWVQTHTNGRAQIPVQYNYWLKENKYQQVWGKDNNPVKNIFQSDLWTYFGKNSYEAQTFNQAMKVQELFPPAMVPQYSISGTDPNEILLVDVGGGTGQAIPAIKQQCPGLVGKFILQDLPETIDSLPENQEWAAMSHDFFTPQPVKDAKFYHFRRIFHDWHDDSCLKILEATRPALKKGYSKLLIHDLVLPDCGADYFDAGIDVMMMCTFDGIERTESGWRALLQKAGFVVDRICLAEIGRTAIIEASLAE</sequence>
<evidence type="ECO:0000256" key="1">
    <source>
        <dbReference type="ARBA" id="ARBA00001946"/>
    </source>
</evidence>
<dbReference type="Gene3D" id="1.10.357.140">
    <property type="entry name" value="UbiA prenyltransferase"/>
    <property type="match status" value="1"/>
</dbReference>
<dbReference type="AlphaFoldDB" id="A0A8H3F3C6"/>
<comment type="pathway">
    <text evidence="3">Secondary metabolite biosynthesis; terpenoid biosynthesis.</text>
</comment>
<dbReference type="InterPro" id="IPR036388">
    <property type="entry name" value="WH-like_DNA-bd_sf"/>
</dbReference>
<dbReference type="UniPathway" id="UPA00213"/>
<gene>
    <name evidence="13" type="ORF">GOMPHAMPRED_000675</name>
</gene>
<feature type="domain" description="O-methyltransferase C-terminal" evidence="12">
    <location>
        <begin position="510"/>
        <end position="704"/>
    </location>
</feature>
<name>A0A8H3F3C6_9LECA</name>
<comment type="caution">
    <text evidence="13">The sequence shown here is derived from an EMBL/GenBank/DDBJ whole genome shotgun (WGS) entry which is preliminary data.</text>
</comment>
<evidence type="ECO:0000256" key="9">
    <source>
        <dbReference type="ARBA" id="ARBA00022989"/>
    </source>
</evidence>
<dbReference type="InterPro" id="IPR044878">
    <property type="entry name" value="UbiA_sf"/>
</dbReference>
<dbReference type="GO" id="GO:0016765">
    <property type="term" value="F:transferase activity, transferring alkyl or aryl (other than methyl) groups"/>
    <property type="evidence" value="ECO:0007669"/>
    <property type="project" value="InterPro"/>
</dbReference>
<feature type="transmembrane region" description="Helical" evidence="11">
    <location>
        <begin position="21"/>
        <end position="41"/>
    </location>
</feature>
<dbReference type="InterPro" id="IPR036390">
    <property type="entry name" value="WH_DNA-bd_sf"/>
</dbReference>
<dbReference type="InterPro" id="IPR039653">
    <property type="entry name" value="Prenyltransferase"/>
</dbReference>
<keyword evidence="10 11" id="KW-0472">Membrane</keyword>
<dbReference type="GO" id="GO:0008171">
    <property type="term" value="F:O-methyltransferase activity"/>
    <property type="evidence" value="ECO:0007669"/>
    <property type="project" value="InterPro"/>
</dbReference>
<dbReference type="SUPFAM" id="SSF53335">
    <property type="entry name" value="S-adenosyl-L-methionine-dependent methyltransferases"/>
    <property type="match status" value="1"/>
</dbReference>
<comment type="cofactor">
    <cofactor evidence="1">
        <name>Mg(2+)</name>
        <dbReference type="ChEBI" id="CHEBI:18420"/>
    </cofactor>
</comment>
<dbReference type="GO" id="GO:0016020">
    <property type="term" value="C:membrane"/>
    <property type="evidence" value="ECO:0007669"/>
    <property type="project" value="UniProtKB-SubCell"/>
</dbReference>
<feature type="transmembrane region" description="Helical" evidence="11">
    <location>
        <begin position="120"/>
        <end position="138"/>
    </location>
</feature>
<comment type="similarity">
    <text evidence="4">Belongs to the UbiA prenyltransferase family.</text>
</comment>
<evidence type="ECO:0000256" key="5">
    <source>
        <dbReference type="ARBA" id="ARBA00022603"/>
    </source>
</evidence>
<evidence type="ECO:0000256" key="8">
    <source>
        <dbReference type="ARBA" id="ARBA00022692"/>
    </source>
</evidence>
<dbReference type="FunFam" id="1.20.120.1780:FF:000001">
    <property type="entry name" value="4-hydroxybenzoate octaprenyltransferase"/>
    <property type="match status" value="1"/>
</dbReference>
<dbReference type="Pfam" id="PF01040">
    <property type="entry name" value="UbiA"/>
    <property type="match status" value="1"/>
</dbReference>
<keyword evidence="5" id="KW-0489">Methyltransferase</keyword>
<feature type="transmembrane region" description="Helical" evidence="11">
    <location>
        <begin position="53"/>
        <end position="73"/>
    </location>
</feature>
<evidence type="ECO:0000256" key="6">
    <source>
        <dbReference type="ARBA" id="ARBA00022679"/>
    </source>
</evidence>
<keyword evidence="7" id="KW-0949">S-adenosyl-L-methionine</keyword>
<dbReference type="GO" id="GO:0016114">
    <property type="term" value="P:terpenoid biosynthetic process"/>
    <property type="evidence" value="ECO:0007669"/>
    <property type="project" value="UniProtKB-UniPathway"/>
</dbReference>
<dbReference type="InterPro" id="IPR029063">
    <property type="entry name" value="SAM-dependent_MTases_sf"/>
</dbReference>
<evidence type="ECO:0000313" key="13">
    <source>
        <dbReference type="EMBL" id="CAF9915272.1"/>
    </source>
</evidence>
<dbReference type="InterPro" id="IPR000537">
    <property type="entry name" value="UbiA_prenyltransferase"/>
</dbReference>
<keyword evidence="8 11" id="KW-0812">Transmembrane</keyword>
<evidence type="ECO:0000256" key="7">
    <source>
        <dbReference type="ARBA" id="ARBA00022691"/>
    </source>
</evidence>
<dbReference type="PANTHER" id="PTHR43712">
    <property type="entry name" value="PUTATIVE (AFU_ORTHOLOGUE AFUA_4G14580)-RELATED"/>
    <property type="match status" value="1"/>
</dbReference>
<dbReference type="InterPro" id="IPR001077">
    <property type="entry name" value="COMT_C"/>
</dbReference>
<dbReference type="EMBL" id="CAJPDQ010000010">
    <property type="protein sequence ID" value="CAF9915272.1"/>
    <property type="molecule type" value="Genomic_DNA"/>
</dbReference>
<evidence type="ECO:0000256" key="2">
    <source>
        <dbReference type="ARBA" id="ARBA00004141"/>
    </source>
</evidence>
<evidence type="ECO:0000259" key="12">
    <source>
        <dbReference type="Pfam" id="PF00891"/>
    </source>
</evidence>
<proteinExistence type="inferred from homology"/>
<feature type="transmembrane region" description="Helical" evidence="11">
    <location>
        <begin position="253"/>
        <end position="272"/>
    </location>
</feature>
<evidence type="ECO:0000256" key="11">
    <source>
        <dbReference type="SAM" id="Phobius"/>
    </source>
</evidence>
<dbReference type="CDD" id="cd13959">
    <property type="entry name" value="PT_UbiA_COQ2"/>
    <property type="match status" value="1"/>
</dbReference>
<accession>A0A8H3F3C6</accession>
<dbReference type="GO" id="GO:0032259">
    <property type="term" value="P:methylation"/>
    <property type="evidence" value="ECO:0007669"/>
    <property type="project" value="UniProtKB-KW"/>
</dbReference>
<dbReference type="Gene3D" id="1.10.10.10">
    <property type="entry name" value="Winged helix-like DNA-binding domain superfamily/Winged helix DNA-binding domain"/>
    <property type="match status" value="1"/>
</dbReference>
<dbReference type="Gene3D" id="3.40.50.150">
    <property type="entry name" value="Vaccinia Virus protein VP39"/>
    <property type="match status" value="1"/>
</dbReference>
<evidence type="ECO:0000256" key="3">
    <source>
        <dbReference type="ARBA" id="ARBA00004721"/>
    </source>
</evidence>
<dbReference type="OrthoDB" id="18170at2759"/>
<dbReference type="Pfam" id="PF00891">
    <property type="entry name" value="Methyltransf_2"/>
    <property type="match status" value="1"/>
</dbReference>
<dbReference type="FunFam" id="1.10.357.140:FF:000008">
    <property type="entry name" value="4-hydroxybenzoate octaprenyltransferase"/>
    <property type="match status" value="1"/>
</dbReference>
<dbReference type="Gene3D" id="1.20.120.1780">
    <property type="entry name" value="UbiA prenyltransferase"/>
    <property type="match status" value="1"/>
</dbReference>
<dbReference type="PANTHER" id="PTHR43712:SF1">
    <property type="entry name" value="HYPOTHETICAL O-METHYLTRANSFERASE (EUROFUNG)-RELATED"/>
    <property type="match status" value="1"/>
</dbReference>
<dbReference type="Proteomes" id="UP000664169">
    <property type="component" value="Unassembled WGS sequence"/>
</dbReference>
<dbReference type="InterPro" id="IPR016461">
    <property type="entry name" value="COMT-like"/>
</dbReference>
<evidence type="ECO:0000256" key="10">
    <source>
        <dbReference type="ARBA" id="ARBA00023136"/>
    </source>
</evidence>
<comment type="subcellular location">
    <subcellularLocation>
        <location evidence="2">Membrane</location>
        <topology evidence="2">Multi-pass membrane protein</topology>
    </subcellularLocation>
</comment>
<dbReference type="InterPro" id="IPR030470">
    <property type="entry name" value="UbiA_prenylTrfase_CS"/>
</dbReference>
<feature type="transmembrane region" description="Helical" evidence="11">
    <location>
        <begin position="147"/>
        <end position="166"/>
    </location>
</feature>
<feature type="transmembrane region" description="Helical" evidence="11">
    <location>
        <begin position="93"/>
        <end position="114"/>
    </location>
</feature>
<keyword evidence="9 11" id="KW-1133">Transmembrane helix</keyword>
<dbReference type="PROSITE" id="PS51683">
    <property type="entry name" value="SAM_OMT_II"/>
    <property type="match status" value="1"/>
</dbReference>
<dbReference type="PROSITE" id="PS00943">
    <property type="entry name" value="UBIA"/>
    <property type="match status" value="1"/>
</dbReference>
<evidence type="ECO:0000313" key="14">
    <source>
        <dbReference type="Proteomes" id="UP000664169"/>
    </source>
</evidence>
<dbReference type="SUPFAM" id="SSF46785">
    <property type="entry name" value="Winged helix' DNA-binding domain"/>
    <property type="match status" value="1"/>
</dbReference>
<protein>
    <recommendedName>
        <fullName evidence="12">O-methyltransferase C-terminal domain-containing protein</fullName>
    </recommendedName>
</protein>
<keyword evidence="14" id="KW-1185">Reference proteome</keyword>
<keyword evidence="6" id="KW-0808">Transferase</keyword>
<organism evidence="13 14">
    <name type="scientific">Gomphillus americanus</name>
    <dbReference type="NCBI Taxonomy" id="1940652"/>
    <lineage>
        <taxon>Eukaryota</taxon>
        <taxon>Fungi</taxon>
        <taxon>Dikarya</taxon>
        <taxon>Ascomycota</taxon>
        <taxon>Pezizomycotina</taxon>
        <taxon>Lecanoromycetes</taxon>
        <taxon>OSLEUM clade</taxon>
        <taxon>Ostropomycetidae</taxon>
        <taxon>Ostropales</taxon>
        <taxon>Graphidaceae</taxon>
        <taxon>Gomphilloideae</taxon>
        <taxon>Gomphillus</taxon>
    </lineage>
</organism>